<dbReference type="RefSeq" id="WP_136631101.1">
    <property type="nucleotide sequence ID" value="NZ_BGZI01000020.1"/>
</dbReference>
<dbReference type="Proteomes" id="UP000387223">
    <property type="component" value="Unassembled WGS sequence"/>
</dbReference>
<evidence type="ECO:0000313" key="1">
    <source>
        <dbReference type="EMBL" id="GBO89192.1"/>
    </source>
</evidence>
<sequence>MNVHLERNVMEKSDVIALFQSFSLEDLRKRFVWANAFFERNDQPEYYLSGLVEKMYKLGYQVYAGDLEIMPLGRETIHEKAYLWARMDDIKTGRHGESLMPSLGDALVSQDNPGALIEQAVCILRAYRNGFDARSSEVH</sequence>
<organism evidence="1 2">
    <name type="scientific">Marinobacter salsuginis</name>
    <dbReference type="NCBI Taxonomy" id="418719"/>
    <lineage>
        <taxon>Bacteria</taxon>
        <taxon>Pseudomonadati</taxon>
        <taxon>Pseudomonadota</taxon>
        <taxon>Gammaproteobacteria</taxon>
        <taxon>Pseudomonadales</taxon>
        <taxon>Marinobacteraceae</taxon>
        <taxon>Marinobacter</taxon>
    </lineage>
</organism>
<accession>A0A5M3Q243</accession>
<evidence type="ECO:0000313" key="2">
    <source>
        <dbReference type="Proteomes" id="UP000387223"/>
    </source>
</evidence>
<gene>
    <name evidence="1" type="ORF">MSSD14B_28600</name>
</gene>
<dbReference type="EMBL" id="BGZI01000020">
    <property type="protein sequence ID" value="GBO89192.1"/>
    <property type="molecule type" value="Genomic_DNA"/>
</dbReference>
<comment type="caution">
    <text evidence="1">The sequence shown here is derived from an EMBL/GenBank/DDBJ whole genome shotgun (WGS) entry which is preliminary data.</text>
</comment>
<reference evidence="1 2" key="1">
    <citation type="journal article" date="2019" name="J. Gen. Appl. Microbiol.">
        <title>Aerobic degradation of cis-dichloroethene by the marine bacterium Marinobacter salsuginis strain 5N-3.</title>
        <authorList>
            <person name="Inoue Y."/>
            <person name="Fukunaga Y."/>
            <person name="Katsumata H."/>
            <person name="Ohji S."/>
            <person name="Hosoyama A."/>
            <person name="Mori K."/>
            <person name="Ando K."/>
        </authorList>
    </citation>
    <scope>NUCLEOTIDE SEQUENCE [LARGE SCALE GENOMIC DNA]</scope>
    <source>
        <strain evidence="1 2">NBRC 109114</strain>
    </source>
</reference>
<protein>
    <submittedName>
        <fullName evidence="1">Uncharacterized protein</fullName>
    </submittedName>
</protein>
<proteinExistence type="predicted"/>
<name>A0A5M3Q243_9GAMM</name>
<dbReference type="AlphaFoldDB" id="A0A5M3Q243"/>